<dbReference type="PANTHER" id="PTHR24016">
    <property type="entry name" value="CONSERVED OLIGOMERIC GOLGI COMPLEX SUBUNIT 4"/>
    <property type="match status" value="1"/>
</dbReference>
<dbReference type="EMBL" id="NESQ01000208">
    <property type="protein sequence ID" value="PUU75959.1"/>
    <property type="molecule type" value="Genomic_DNA"/>
</dbReference>
<comment type="similarity">
    <text evidence="2">Belongs to the COG4 family.</text>
</comment>
<evidence type="ECO:0000313" key="12">
    <source>
        <dbReference type="Proteomes" id="UP000244722"/>
    </source>
</evidence>
<dbReference type="Gene3D" id="1.20.58.1970">
    <property type="match status" value="1"/>
</dbReference>
<organism evidence="11 12">
    <name type="scientific">Tuber borchii</name>
    <name type="common">White truffle</name>
    <dbReference type="NCBI Taxonomy" id="42251"/>
    <lineage>
        <taxon>Eukaryota</taxon>
        <taxon>Fungi</taxon>
        <taxon>Dikarya</taxon>
        <taxon>Ascomycota</taxon>
        <taxon>Pezizomycotina</taxon>
        <taxon>Pezizomycetes</taxon>
        <taxon>Pezizales</taxon>
        <taxon>Tuberaceae</taxon>
        <taxon>Tuber</taxon>
    </lineage>
</organism>
<evidence type="ECO:0000313" key="11">
    <source>
        <dbReference type="EMBL" id="PUU75959.1"/>
    </source>
</evidence>
<dbReference type="Pfam" id="PF08318">
    <property type="entry name" value="COG4_m"/>
    <property type="match status" value="1"/>
</dbReference>
<evidence type="ECO:0000256" key="1">
    <source>
        <dbReference type="ARBA" id="ARBA00004395"/>
    </source>
</evidence>
<feature type="region of interest" description="Disordered" evidence="9">
    <location>
        <begin position="366"/>
        <end position="393"/>
    </location>
</feature>
<reference evidence="11 12" key="1">
    <citation type="submission" date="2017-04" db="EMBL/GenBank/DDBJ databases">
        <title>Draft genome sequence of Tuber borchii Vittad., a whitish edible truffle.</title>
        <authorList>
            <consortium name="DOE Joint Genome Institute"/>
            <person name="Murat C."/>
            <person name="Kuo A."/>
            <person name="Barry K.W."/>
            <person name="Clum A."/>
            <person name="Dockter R.B."/>
            <person name="Fauchery L."/>
            <person name="Iotti M."/>
            <person name="Kohler A."/>
            <person name="Labutti K."/>
            <person name="Lindquist E.A."/>
            <person name="Lipzen A."/>
            <person name="Ohm R.A."/>
            <person name="Wang M."/>
            <person name="Grigoriev I.V."/>
            <person name="Zambonelli A."/>
            <person name="Martin F.M."/>
        </authorList>
    </citation>
    <scope>NUCLEOTIDE SEQUENCE [LARGE SCALE GENOMIC DNA]</scope>
    <source>
        <strain evidence="11 12">Tbo3840</strain>
    </source>
</reference>
<dbReference type="InterPro" id="IPR048684">
    <property type="entry name" value="COG4_C"/>
</dbReference>
<evidence type="ECO:0000256" key="5">
    <source>
        <dbReference type="ARBA" id="ARBA00022927"/>
    </source>
</evidence>
<sequence>MTPATTTATRNGHSHKPHDRNPYDSDSGSNNEEDDLSPPPPDVNSCTTVEELHAVLTHLTAQDAHIDNKLHTLLLKQSELEHSLARLDLLRAHLGTQVVAARTLSNTMLSPAATTAQRVSSAVKRLDIEQSRVRATLEVVEQVAELKTCVLGVTGSMGAPQDWETAASFLHRAGKIPQEIVHGEFAEEIVPSAEVPDLPSVTLENAAESLCGLFLREFEHAAEAADGEKVTRFFKLFPLIGRTDVGLEVYGRYVCQGVAARARDALAAKKQAAADGAGGLGDFFYANAITRLFEHIANIVEQHGKLVERHYGEGRMGKVIERLQVEADTQGGIIIDTFTDERSIDRKLTDIKSYAFSFLVQSYMPSTRGPMGGPPRSGSPAPGGAGHRNSEDEGVDVKEVDMLLSEIGVMLGRWSLYCRFLARKCLPPEPQGLAETDTLPPITVPPVITNSALYQKVQDRLIVPFNAMTTFFCRRSVEKAFQLDESPSDLSLLLTSHASSSNPPYITSAVDDVMYIVNNLLRRALHTSQRALVNNAISTVGRVLGSDFVGMIQRKMQVESYPKSSSGIPGAPVPDDKILSFLVLLNNLDVASDYTHRLISTFVNASSDIPRADNNSGIDAGNDNAVPLEELFPFQTDAAIVRDALKGMETAFEGKAGELINDGIMVFFNQVVKPKLRPLLAEAFRDVEYLVSLEGDENTYSHSDPDDEGEQEGISPESRDELVKLRFQAGWDALMTPYKRILTGKVFNKLLNTTASYFSKLLEKRIWGYAGRISELGAIRLERDVAGVVGVVVRGGLYGVRDAFARCSQICLVVNMEEDEVGDLLTEAGGGGEDGDGVDWVLEVEERRRARGMVVRKR</sequence>
<keyword evidence="6" id="KW-0333">Golgi apparatus</keyword>
<dbReference type="Proteomes" id="UP000244722">
    <property type="component" value="Unassembled WGS sequence"/>
</dbReference>
<keyword evidence="12" id="KW-1185">Reference proteome</keyword>
<feature type="region of interest" description="Disordered" evidence="9">
    <location>
        <begin position="1"/>
        <end position="44"/>
    </location>
</feature>
<feature type="domain" description="COG4 transport protein middle alpha-helical bundle" evidence="10">
    <location>
        <begin position="203"/>
        <end position="557"/>
    </location>
</feature>
<dbReference type="InterPro" id="IPR048682">
    <property type="entry name" value="COG4"/>
</dbReference>
<keyword evidence="5" id="KW-0653">Protein transport</keyword>
<dbReference type="STRING" id="42251.A0A2T6ZKD3"/>
<dbReference type="AlphaFoldDB" id="A0A2T6ZKD3"/>
<evidence type="ECO:0000256" key="8">
    <source>
        <dbReference type="ARBA" id="ARBA00031340"/>
    </source>
</evidence>
<dbReference type="PANTHER" id="PTHR24016:SF0">
    <property type="entry name" value="CONSERVED OLIGOMERIC GOLGI COMPLEX SUBUNIT 4"/>
    <property type="match status" value="1"/>
</dbReference>
<evidence type="ECO:0000256" key="2">
    <source>
        <dbReference type="ARBA" id="ARBA00009215"/>
    </source>
</evidence>
<gene>
    <name evidence="11" type="ORF">B9Z19DRAFT_1089254</name>
</gene>
<evidence type="ECO:0000256" key="9">
    <source>
        <dbReference type="SAM" id="MobiDB-lite"/>
    </source>
</evidence>
<keyword evidence="4" id="KW-0813">Transport</keyword>
<dbReference type="InterPro" id="IPR013167">
    <property type="entry name" value="COG4_M"/>
</dbReference>
<dbReference type="GO" id="GO:0000139">
    <property type="term" value="C:Golgi membrane"/>
    <property type="evidence" value="ECO:0007669"/>
    <property type="project" value="UniProtKB-SubCell"/>
</dbReference>
<evidence type="ECO:0000259" key="10">
    <source>
        <dbReference type="SMART" id="SM00762"/>
    </source>
</evidence>
<comment type="subcellular location">
    <subcellularLocation>
        <location evidence="1">Golgi apparatus membrane</location>
        <topology evidence="1">Peripheral membrane protein</topology>
    </subcellularLocation>
</comment>
<evidence type="ECO:0000256" key="4">
    <source>
        <dbReference type="ARBA" id="ARBA00022448"/>
    </source>
</evidence>
<evidence type="ECO:0000256" key="3">
    <source>
        <dbReference type="ARBA" id="ARBA00020975"/>
    </source>
</evidence>
<dbReference type="Pfam" id="PF20663">
    <property type="entry name" value="COG4_N"/>
    <property type="match status" value="1"/>
</dbReference>
<dbReference type="SMART" id="SM00762">
    <property type="entry name" value="Cog4"/>
    <property type="match status" value="1"/>
</dbReference>
<dbReference type="OrthoDB" id="47059at2759"/>
<feature type="compositionally biased region" description="Polar residues" evidence="9">
    <location>
        <begin position="1"/>
        <end position="11"/>
    </location>
</feature>
<feature type="compositionally biased region" description="Low complexity" evidence="9">
    <location>
        <begin position="366"/>
        <end position="380"/>
    </location>
</feature>
<comment type="caution">
    <text evidence="11">The sequence shown here is derived from an EMBL/GenBank/DDBJ whole genome shotgun (WGS) entry which is preliminary data.</text>
</comment>
<feature type="region of interest" description="Disordered" evidence="9">
    <location>
        <begin position="697"/>
        <end position="716"/>
    </location>
</feature>
<accession>A0A2T6ZKD3</accession>
<evidence type="ECO:0000256" key="7">
    <source>
        <dbReference type="ARBA" id="ARBA00023136"/>
    </source>
</evidence>
<keyword evidence="7" id="KW-0472">Membrane</keyword>
<evidence type="ECO:0000256" key="6">
    <source>
        <dbReference type="ARBA" id="ARBA00023034"/>
    </source>
</evidence>
<proteinExistence type="inferred from homology"/>
<dbReference type="InterPro" id="IPR048680">
    <property type="entry name" value="COG4_N"/>
</dbReference>
<dbReference type="GO" id="GO:0015031">
    <property type="term" value="P:protein transport"/>
    <property type="evidence" value="ECO:0007669"/>
    <property type="project" value="UniProtKB-KW"/>
</dbReference>
<protein>
    <recommendedName>
        <fullName evidence="3">Conserved oligomeric Golgi complex subunit 4</fullName>
    </recommendedName>
    <alternativeName>
        <fullName evidence="8">Component of oligomeric Golgi complex 4</fullName>
    </alternativeName>
</protein>
<name>A0A2T6ZKD3_TUBBO</name>
<dbReference type="Pfam" id="PF20662">
    <property type="entry name" value="COG4_C"/>
    <property type="match status" value="1"/>
</dbReference>